<evidence type="ECO:0000256" key="13">
    <source>
        <dbReference type="ARBA" id="ARBA00023136"/>
    </source>
</evidence>
<gene>
    <name evidence="19" type="ORF">M0813_13885</name>
</gene>
<dbReference type="PIRSF" id="PIRSF018269">
    <property type="entry name" value="PC_trans_euk"/>
    <property type="match status" value="1"/>
</dbReference>
<feature type="transmembrane region" description="Helical" evidence="16">
    <location>
        <begin position="158"/>
        <end position="182"/>
    </location>
</feature>
<comment type="subcellular location">
    <subcellularLocation>
        <location evidence="2">Membrane</location>
        <topology evidence="2">Multi-pass membrane protein</topology>
    </subcellularLocation>
</comment>
<evidence type="ECO:0000313" key="20">
    <source>
        <dbReference type="Proteomes" id="UP001150062"/>
    </source>
</evidence>
<evidence type="ECO:0000256" key="10">
    <source>
        <dbReference type="ARBA" id="ARBA00022695"/>
    </source>
</evidence>
<feature type="transmembrane region" description="Helical" evidence="16">
    <location>
        <begin position="120"/>
        <end position="138"/>
    </location>
</feature>
<feature type="transmembrane region" description="Helical" evidence="16">
    <location>
        <begin position="260"/>
        <end position="278"/>
    </location>
</feature>
<dbReference type="PROSITE" id="PS01315">
    <property type="entry name" value="CDS"/>
    <property type="match status" value="1"/>
</dbReference>
<evidence type="ECO:0000256" key="14">
    <source>
        <dbReference type="ARBA" id="ARBA00023209"/>
    </source>
</evidence>
<keyword evidence="11 16" id="KW-1133">Transmembrane helix</keyword>
<dbReference type="Pfam" id="PF01148">
    <property type="entry name" value="CTP_transf_1"/>
    <property type="match status" value="1"/>
</dbReference>
<dbReference type="EMBL" id="JAOAOG010000040">
    <property type="protein sequence ID" value="KAJ6252676.1"/>
    <property type="molecule type" value="Genomic_DNA"/>
</dbReference>
<comment type="caution">
    <text evidence="19">The sequence shown here is derived from an EMBL/GenBank/DDBJ whole genome shotgun (WGS) entry which is preliminary data.</text>
</comment>
<proteinExistence type="inferred from homology"/>
<comment type="catalytic activity">
    <reaction evidence="1 16 17">
        <text>a 1,2-diacyl-sn-glycero-3-phosphate + CTP + H(+) = a CDP-1,2-diacyl-sn-glycerol + diphosphate</text>
        <dbReference type="Rhea" id="RHEA:16229"/>
        <dbReference type="ChEBI" id="CHEBI:15378"/>
        <dbReference type="ChEBI" id="CHEBI:33019"/>
        <dbReference type="ChEBI" id="CHEBI:37563"/>
        <dbReference type="ChEBI" id="CHEBI:58332"/>
        <dbReference type="ChEBI" id="CHEBI:58608"/>
        <dbReference type="EC" id="2.7.7.41"/>
    </reaction>
</comment>
<dbReference type="PANTHER" id="PTHR13773:SF8">
    <property type="entry name" value="PHOSPHATIDATE CYTIDYLYLTRANSFERASE, PHOTORECEPTOR-SPECIFIC"/>
    <property type="match status" value="1"/>
</dbReference>
<protein>
    <recommendedName>
        <fullName evidence="6 16">Phosphatidate cytidylyltransferase</fullName>
        <ecNumber evidence="6 16">2.7.7.41</ecNumber>
    </recommendedName>
</protein>
<sequence>MSNKQNLRKRKSQKADNKKKRKTQRDSEQKKEQSTTNEMKKGSNKKADVVIEKEEAKEKTFLQKFLTRTASTISLIAILVFVFYMGHLWVSVGLVIITILTFREVILLALETQREKKLGWVNRVLPYLFLFSLIYYLYGKILMNRYSNWLMRFSFLSIFLQYHTLISYTLYIVCFILFVASLEKGHYKYQFKKLSWCIMALVLVVWQSNLLIANLFEGLIWVLLPVTLIFLNDIFAYLWGISFGKTPLIKVSPKKTWEGFVGAFFTTILVSFFISKFLSKYDYMVCPLENLQTPVTTCVRHEVFIPKEFDVPPYVIDIGSKFKLNISETIELLPVQLHSIILAIFASLIAPFGGFFASGLKRAIGIKDFANTIPGHGGLADRFDCEFVMGCFSYVYLNTFIITNTDKIAAIMSKIALLDDVQLKLLYDNLTEIVQERFGL</sequence>
<dbReference type="Proteomes" id="UP001150062">
    <property type="component" value="Unassembled WGS sequence"/>
</dbReference>
<evidence type="ECO:0000256" key="1">
    <source>
        <dbReference type="ARBA" id="ARBA00001698"/>
    </source>
</evidence>
<evidence type="ECO:0000256" key="7">
    <source>
        <dbReference type="ARBA" id="ARBA00022516"/>
    </source>
</evidence>
<comment type="pathway">
    <text evidence="4">Lipid metabolism.</text>
</comment>
<keyword evidence="10 16" id="KW-0548">Nucleotidyltransferase</keyword>
<feature type="compositionally biased region" description="Basic residues" evidence="18">
    <location>
        <begin position="1"/>
        <end position="23"/>
    </location>
</feature>
<keyword evidence="14 16" id="KW-0594">Phospholipid biosynthesis</keyword>
<evidence type="ECO:0000256" key="8">
    <source>
        <dbReference type="ARBA" id="ARBA00022679"/>
    </source>
</evidence>
<evidence type="ECO:0000256" key="9">
    <source>
        <dbReference type="ARBA" id="ARBA00022692"/>
    </source>
</evidence>
<accession>A0ABQ8Z705</accession>
<evidence type="ECO:0000256" key="18">
    <source>
        <dbReference type="SAM" id="MobiDB-lite"/>
    </source>
</evidence>
<feature type="region of interest" description="Disordered" evidence="18">
    <location>
        <begin position="1"/>
        <end position="46"/>
    </location>
</feature>
<feature type="transmembrane region" description="Helical" evidence="16">
    <location>
        <begin position="219"/>
        <end position="239"/>
    </location>
</feature>
<evidence type="ECO:0000256" key="3">
    <source>
        <dbReference type="ARBA" id="ARBA00005119"/>
    </source>
</evidence>
<comment type="pathway">
    <text evidence="3 16 17">Phospholipid metabolism; CDP-diacylglycerol biosynthesis; CDP-diacylglycerol from sn-glycerol 3-phosphate: step 3/3.</text>
</comment>
<keyword evidence="9 16" id="KW-0812">Transmembrane</keyword>
<evidence type="ECO:0000256" key="6">
    <source>
        <dbReference type="ARBA" id="ARBA00012487"/>
    </source>
</evidence>
<dbReference type="InterPro" id="IPR000374">
    <property type="entry name" value="PC_trans"/>
</dbReference>
<feature type="transmembrane region" description="Helical" evidence="16">
    <location>
        <begin position="90"/>
        <end position="108"/>
    </location>
</feature>
<name>A0ABQ8Z705_9EUKA</name>
<feature type="transmembrane region" description="Helical" evidence="16">
    <location>
        <begin position="65"/>
        <end position="84"/>
    </location>
</feature>
<evidence type="ECO:0000256" key="5">
    <source>
        <dbReference type="ARBA" id="ARBA00010185"/>
    </source>
</evidence>
<evidence type="ECO:0000256" key="15">
    <source>
        <dbReference type="ARBA" id="ARBA00023264"/>
    </source>
</evidence>
<evidence type="ECO:0000256" key="4">
    <source>
        <dbReference type="ARBA" id="ARBA00005189"/>
    </source>
</evidence>
<evidence type="ECO:0000256" key="16">
    <source>
        <dbReference type="PIRNR" id="PIRNR018269"/>
    </source>
</evidence>
<evidence type="ECO:0000256" key="12">
    <source>
        <dbReference type="ARBA" id="ARBA00023098"/>
    </source>
</evidence>
<dbReference type="InterPro" id="IPR016720">
    <property type="entry name" value="PC_Trfase_euk"/>
</dbReference>
<feature type="transmembrane region" description="Helical" evidence="16">
    <location>
        <begin position="337"/>
        <end position="357"/>
    </location>
</feature>
<evidence type="ECO:0000313" key="19">
    <source>
        <dbReference type="EMBL" id="KAJ6252676.1"/>
    </source>
</evidence>
<keyword evidence="15 16" id="KW-1208">Phospholipid metabolism</keyword>
<comment type="similarity">
    <text evidence="5 16 17">Belongs to the CDS family.</text>
</comment>
<evidence type="ECO:0000256" key="2">
    <source>
        <dbReference type="ARBA" id="ARBA00004141"/>
    </source>
</evidence>
<feature type="transmembrane region" description="Helical" evidence="16">
    <location>
        <begin position="194"/>
        <end position="213"/>
    </location>
</feature>
<organism evidence="19 20">
    <name type="scientific">Anaeramoeba flamelloides</name>
    <dbReference type="NCBI Taxonomy" id="1746091"/>
    <lineage>
        <taxon>Eukaryota</taxon>
        <taxon>Metamonada</taxon>
        <taxon>Anaeramoebidae</taxon>
        <taxon>Anaeramoeba</taxon>
    </lineage>
</organism>
<dbReference type="EC" id="2.7.7.41" evidence="6 16"/>
<evidence type="ECO:0000256" key="17">
    <source>
        <dbReference type="RuleBase" id="RU003938"/>
    </source>
</evidence>
<keyword evidence="12 16" id="KW-0443">Lipid metabolism</keyword>
<keyword evidence="8 16" id="KW-0808">Transferase</keyword>
<keyword evidence="13 16" id="KW-0472">Membrane</keyword>
<reference evidence="19" key="1">
    <citation type="submission" date="2022-08" db="EMBL/GenBank/DDBJ databases">
        <title>Novel sulfate-reducing endosymbionts in the free-living metamonad Anaeramoeba.</title>
        <authorList>
            <person name="Jerlstrom-Hultqvist J."/>
            <person name="Cepicka I."/>
            <person name="Gallot-Lavallee L."/>
            <person name="Salas-Leiva D."/>
            <person name="Curtis B.A."/>
            <person name="Zahonova K."/>
            <person name="Pipaliya S."/>
            <person name="Dacks J."/>
            <person name="Roger A.J."/>
        </authorList>
    </citation>
    <scope>NUCLEOTIDE SEQUENCE</scope>
    <source>
        <strain evidence="19">Schooner1</strain>
    </source>
</reference>
<dbReference type="GO" id="GO:0016779">
    <property type="term" value="F:nucleotidyltransferase activity"/>
    <property type="evidence" value="ECO:0007669"/>
    <property type="project" value="UniProtKB-KW"/>
</dbReference>
<dbReference type="PANTHER" id="PTHR13773">
    <property type="entry name" value="PHOSPHATIDATE CYTIDYLYLTRANSFERASE"/>
    <property type="match status" value="1"/>
</dbReference>
<keyword evidence="7 16" id="KW-0444">Lipid biosynthesis</keyword>
<feature type="compositionally biased region" description="Basic and acidic residues" evidence="18">
    <location>
        <begin position="24"/>
        <end position="46"/>
    </location>
</feature>
<evidence type="ECO:0000256" key="11">
    <source>
        <dbReference type="ARBA" id="ARBA00022989"/>
    </source>
</evidence>
<keyword evidence="20" id="KW-1185">Reference proteome</keyword>